<dbReference type="AlphaFoldDB" id="A0A8J7FHB2"/>
<dbReference type="Proteomes" id="UP000604481">
    <property type="component" value="Unassembled WGS sequence"/>
</dbReference>
<accession>A0A8J7FHB2</accession>
<dbReference type="RefSeq" id="WP_194115704.1">
    <property type="nucleotide sequence ID" value="NZ_JADFUA010000003.1"/>
</dbReference>
<evidence type="ECO:0000313" key="1">
    <source>
        <dbReference type="EMBL" id="MBE9609190.1"/>
    </source>
</evidence>
<comment type="caution">
    <text evidence="1">The sequence shown here is derived from an EMBL/GenBank/DDBJ whole genome shotgun (WGS) entry which is preliminary data.</text>
</comment>
<organism evidence="1 2">
    <name type="scientific">Chitinilyticum piscinae</name>
    <dbReference type="NCBI Taxonomy" id="2866724"/>
    <lineage>
        <taxon>Bacteria</taxon>
        <taxon>Pseudomonadati</taxon>
        <taxon>Pseudomonadota</taxon>
        <taxon>Betaproteobacteria</taxon>
        <taxon>Neisseriales</taxon>
        <taxon>Chitinibacteraceae</taxon>
        <taxon>Chitinilyticum</taxon>
    </lineage>
</organism>
<protein>
    <recommendedName>
        <fullName evidence="3">Antibiotic biosynthesis monooxygenase</fullName>
    </recommendedName>
</protein>
<evidence type="ECO:0008006" key="3">
    <source>
        <dbReference type="Google" id="ProtNLM"/>
    </source>
</evidence>
<dbReference type="EMBL" id="JADFUA010000003">
    <property type="protein sequence ID" value="MBE9609190.1"/>
    <property type="molecule type" value="Genomic_DNA"/>
</dbReference>
<evidence type="ECO:0000313" key="2">
    <source>
        <dbReference type="Proteomes" id="UP000604481"/>
    </source>
</evidence>
<keyword evidence="2" id="KW-1185">Reference proteome</keyword>
<sequence>MYIQTVIFSLHPDVPDEAFLPLAAELHDWLRRQPGFASYALYRGQGEWMDQIFWLSEPEAQEANRRFNASTLAPRLLALVDSHHHGFSGSCTDLSEWLKPPV</sequence>
<name>A0A8J7FHB2_9NEIS</name>
<dbReference type="InterPro" id="IPR011008">
    <property type="entry name" value="Dimeric_a/b-barrel"/>
</dbReference>
<gene>
    <name evidence="1" type="ORF">INR99_07500</name>
</gene>
<proteinExistence type="predicted"/>
<reference evidence="1 2" key="1">
    <citation type="submission" date="2020-10" db="EMBL/GenBank/DDBJ databases">
        <title>The genome sequence of Chitinilyticum litopenaei 4Y14.</title>
        <authorList>
            <person name="Liu Y."/>
        </authorList>
    </citation>
    <scope>NUCLEOTIDE SEQUENCE [LARGE SCALE GENOMIC DNA]</scope>
    <source>
        <strain evidence="1 2">4Y14</strain>
    </source>
</reference>
<dbReference type="SUPFAM" id="SSF54909">
    <property type="entry name" value="Dimeric alpha+beta barrel"/>
    <property type="match status" value="1"/>
</dbReference>